<organism evidence="3 4">
    <name type="scientific">Rubrivirga marina</name>
    <dbReference type="NCBI Taxonomy" id="1196024"/>
    <lineage>
        <taxon>Bacteria</taxon>
        <taxon>Pseudomonadati</taxon>
        <taxon>Rhodothermota</taxon>
        <taxon>Rhodothermia</taxon>
        <taxon>Rhodothermales</taxon>
        <taxon>Rubricoccaceae</taxon>
        <taxon>Rubrivirga</taxon>
    </lineage>
</organism>
<proteinExistence type="predicted"/>
<protein>
    <recommendedName>
        <fullName evidence="2">Secretion system C-terminal sorting domain-containing protein</fullName>
    </recommendedName>
</protein>
<comment type="caution">
    <text evidence="3">The sequence shown here is derived from an EMBL/GenBank/DDBJ whole genome shotgun (WGS) entry which is preliminary data.</text>
</comment>
<feature type="chain" id="PRO_5012741129" description="Secretion system C-terminal sorting domain-containing protein" evidence="1">
    <location>
        <begin position="31"/>
        <end position="758"/>
    </location>
</feature>
<dbReference type="Proteomes" id="UP000216339">
    <property type="component" value="Unassembled WGS sequence"/>
</dbReference>
<accession>A0A271IWA4</accession>
<feature type="signal peptide" evidence="1">
    <location>
        <begin position="1"/>
        <end position="30"/>
    </location>
</feature>
<dbReference type="EMBL" id="MQWD01000001">
    <property type="protein sequence ID" value="PAP75503.1"/>
    <property type="molecule type" value="Genomic_DNA"/>
</dbReference>
<keyword evidence="1" id="KW-0732">Signal</keyword>
<evidence type="ECO:0000259" key="2">
    <source>
        <dbReference type="Pfam" id="PF18962"/>
    </source>
</evidence>
<name>A0A271IWA4_9BACT</name>
<gene>
    <name evidence="3" type="ORF">BSZ37_03105</name>
</gene>
<dbReference type="AlphaFoldDB" id="A0A271IWA4"/>
<reference evidence="3 4" key="1">
    <citation type="submission" date="2016-11" db="EMBL/GenBank/DDBJ databases">
        <title>Study of marine rhodopsin-containing bacteria.</title>
        <authorList>
            <person name="Yoshizawa S."/>
            <person name="Kumagai Y."/>
            <person name="Kogure K."/>
        </authorList>
    </citation>
    <scope>NUCLEOTIDE SEQUENCE [LARGE SCALE GENOMIC DNA]</scope>
    <source>
        <strain evidence="3 4">SAORIC-28</strain>
    </source>
</reference>
<dbReference type="Pfam" id="PF14224">
    <property type="entry name" value="DUF4331"/>
    <property type="match status" value="1"/>
</dbReference>
<dbReference type="NCBIfam" id="TIGR04183">
    <property type="entry name" value="Por_Secre_tail"/>
    <property type="match status" value="1"/>
</dbReference>
<sequence>MTPLRTLLMGAAAAGLILTAGLLAPPPSDASSHREAPLIADDPLADNTDVYAFRDPNDDGNVIIVADYIPLSHPEGGPNYNHFGENVRYEIHVKNQTSAGMLGSATDDVTYRFTFDRANEDPSTFFNIRLGAENLNTSYTLEKSTDGGASFQTIVTDGYTPPANIGPRSIESGAGLNTTYEDLTQQAVVTATTGETVFAGPRDDPFFVDLGGVFDLGGIRQQFGTDGTPGEMTNPALARDAVAGYNTHALVLSIPIEMLQKDGMSADDADSILDPNFVIGVWASASRPQFTSLSSDPQNPEPQVSGRYVQVSRLGMPLTNEAIIPIGMKDYWNYTSPYDEDEQEFIQYFANPELGLYMGNGAFGGAVPGLSDDLSIQMNALAGVFGDLDGDGNEGFNFNTNFGEMNDSDGVYDIVEAIVAGDVPLEFVAGSAFDDSVAPLRPLGANSVTALAGDNQPRLVDIFPIFYFGVPNLAPYQLLTGKTGGNPLTEGKPFIHNFLPITQTPDGGLWGGDMLRLNMATPTTDRSSSEFTDWARLGLIRAAAIGLTVPDFANTDLEFIPHMDGFPNGRRLEDDVTGIALQAVGGLVLTAVGVLEDDYTGSDYMGALVTPQTLSELDFVAGPTRNDVALRSDFPYLANPHRGYDYVRDQTTGAPRARFATSGGMGVGAPSGMILDQSFPNPTAGNSTVRFQLPRTATVRVDVYDVQGRRVQTLTDRRYQPGAHDVDWDASGLATGTYLYRLMVDGELVATKRATVVR</sequence>
<dbReference type="InterPro" id="IPR026444">
    <property type="entry name" value="Secre_tail"/>
</dbReference>
<keyword evidence="4" id="KW-1185">Reference proteome</keyword>
<dbReference type="Gene3D" id="2.60.40.4070">
    <property type="match status" value="1"/>
</dbReference>
<dbReference type="Pfam" id="PF18962">
    <property type="entry name" value="Por_Secre_tail"/>
    <property type="match status" value="1"/>
</dbReference>
<dbReference type="OrthoDB" id="9791748at2"/>
<evidence type="ECO:0000313" key="3">
    <source>
        <dbReference type="EMBL" id="PAP75503.1"/>
    </source>
</evidence>
<feature type="domain" description="Secretion system C-terminal sorting" evidence="2">
    <location>
        <begin position="679"/>
        <end position="750"/>
    </location>
</feature>
<dbReference type="InterPro" id="IPR025566">
    <property type="entry name" value="DUF4331"/>
</dbReference>
<evidence type="ECO:0000313" key="4">
    <source>
        <dbReference type="Proteomes" id="UP000216339"/>
    </source>
</evidence>
<evidence type="ECO:0000256" key="1">
    <source>
        <dbReference type="SAM" id="SignalP"/>
    </source>
</evidence>
<dbReference type="RefSeq" id="WP_143537546.1">
    <property type="nucleotide sequence ID" value="NZ_MQWD01000001.1"/>
</dbReference>